<dbReference type="InterPro" id="IPR050902">
    <property type="entry name" value="ABC_Transporter_SBP"/>
</dbReference>
<dbReference type="EMBL" id="WBKH01000006">
    <property type="protein sequence ID" value="KAB1478154.1"/>
    <property type="molecule type" value="Genomic_DNA"/>
</dbReference>
<dbReference type="GeneID" id="83054615"/>
<dbReference type="RefSeq" id="WP_127007424.1">
    <property type="nucleotide sequence ID" value="NZ_CAUBPY010000013.1"/>
</dbReference>
<dbReference type="PANTHER" id="PTHR30535:SF34">
    <property type="entry name" value="MOLYBDATE-BINDING PROTEIN MOLA"/>
    <property type="match status" value="1"/>
</dbReference>
<reference evidence="4 5" key="1">
    <citation type="submission" date="2019-09" db="EMBL/GenBank/DDBJ databases">
        <title>Draft genome sequence of 3 type strains from the CCUG.</title>
        <authorList>
            <person name="Pineiro-Iglesias B."/>
            <person name="Tunovic T."/>
            <person name="Unosson C."/>
            <person name="Inganas E."/>
            <person name="Ohlen M."/>
            <person name="Cardew S."/>
            <person name="Jensie-Markopoulos S."/>
            <person name="Salva-Serra F."/>
            <person name="Jaen-Luchoro D."/>
            <person name="Karlsson R."/>
            <person name="Svensson-Stadler L."/>
            <person name="Chun J."/>
            <person name="Moore E."/>
        </authorList>
    </citation>
    <scope>NUCLEOTIDE SEQUENCE [LARGE SCALE GENOMIC DNA]</scope>
    <source>
        <strain evidence="4 5">CCUG 65427</strain>
    </source>
</reference>
<keyword evidence="2" id="KW-0472">Membrane</keyword>
<dbReference type="SUPFAM" id="SSF53807">
    <property type="entry name" value="Helical backbone' metal receptor"/>
    <property type="match status" value="1"/>
</dbReference>
<dbReference type="PANTHER" id="PTHR30535">
    <property type="entry name" value="VITAMIN B12-BINDING PROTEIN"/>
    <property type="match status" value="1"/>
</dbReference>
<comment type="caution">
    <text evidence="4">The sequence shown here is derived from an EMBL/GenBank/DDBJ whole genome shotgun (WGS) entry which is preliminary data.</text>
</comment>
<name>A0A833FJH4_9FIRM</name>
<evidence type="ECO:0000313" key="5">
    <source>
        <dbReference type="Proteomes" id="UP000434554"/>
    </source>
</evidence>
<dbReference type="Pfam" id="PF01497">
    <property type="entry name" value="Peripla_BP_2"/>
    <property type="match status" value="1"/>
</dbReference>
<protein>
    <submittedName>
        <fullName evidence="4">ABC transporter substrate-binding protein</fullName>
    </submittedName>
</protein>
<evidence type="ECO:0000259" key="3">
    <source>
        <dbReference type="PROSITE" id="PS50983"/>
    </source>
</evidence>
<dbReference type="GO" id="GO:0071281">
    <property type="term" value="P:cellular response to iron ion"/>
    <property type="evidence" value="ECO:0007669"/>
    <property type="project" value="TreeGrafter"/>
</dbReference>
<evidence type="ECO:0000256" key="2">
    <source>
        <dbReference type="SAM" id="Phobius"/>
    </source>
</evidence>
<evidence type="ECO:0000313" key="4">
    <source>
        <dbReference type="EMBL" id="KAB1478154.1"/>
    </source>
</evidence>
<comment type="similarity">
    <text evidence="1">Belongs to the bacterial solute-binding protein 8 family.</text>
</comment>
<evidence type="ECO:0000256" key="1">
    <source>
        <dbReference type="ARBA" id="ARBA00008814"/>
    </source>
</evidence>
<sequence length="322" mass="34826">MKRYLLVPVAIVIVCVIALTSWISLTHEGNTQVPMRTVTDATGTTIVIPEHPKRVVILNSSNLDMYYAVGGTVVGKPTSSYISKEIMAKTKDVPSVGTLHSPSIETIIGLHPDLVIGINVPFNTSLRDILAQADIPLYINDLDTYDDVVTTLTFFGELTNQPDVAKATADKAVANYNKLVDDTKKQKGPRSLIIFGAPGSFSMATGKAFSGNLLELLGGHNIADMATGLDGDYVPLSMEYVVKTDPEVIFFISMSPKSDSVNVFKREMLNSSAWADVSAVKNQRIYYLSGGLFAANPGTRISEALTIMYDDLYGKEAAHDAP</sequence>
<feature type="transmembrane region" description="Helical" evidence="2">
    <location>
        <begin position="5"/>
        <end position="25"/>
    </location>
</feature>
<dbReference type="InterPro" id="IPR002491">
    <property type="entry name" value="ABC_transptr_periplasmic_BD"/>
</dbReference>
<feature type="domain" description="Fe/B12 periplasmic-binding" evidence="3">
    <location>
        <begin position="54"/>
        <end position="316"/>
    </location>
</feature>
<dbReference type="AlphaFoldDB" id="A0A833FJH4"/>
<proteinExistence type="inferred from homology"/>
<keyword evidence="2" id="KW-1133">Transmembrane helix</keyword>
<gene>
    <name evidence="4" type="ORF">F8R14_06620</name>
</gene>
<keyword evidence="2" id="KW-0812">Transmembrane</keyword>
<accession>A0A833FJH4</accession>
<dbReference type="Gene3D" id="3.40.50.1980">
    <property type="entry name" value="Nitrogenase molybdenum iron protein domain"/>
    <property type="match status" value="2"/>
</dbReference>
<organism evidence="4 5">
    <name type="scientific">Veillonella seminalis</name>
    <dbReference type="NCBI Taxonomy" id="1502943"/>
    <lineage>
        <taxon>Bacteria</taxon>
        <taxon>Bacillati</taxon>
        <taxon>Bacillota</taxon>
        <taxon>Negativicutes</taxon>
        <taxon>Veillonellales</taxon>
        <taxon>Veillonellaceae</taxon>
        <taxon>Veillonella</taxon>
    </lineage>
</organism>
<dbReference type="PROSITE" id="PS50983">
    <property type="entry name" value="FE_B12_PBP"/>
    <property type="match status" value="1"/>
</dbReference>
<dbReference type="Proteomes" id="UP000434554">
    <property type="component" value="Unassembled WGS sequence"/>
</dbReference>